<organism evidence="1 2">
    <name type="scientific">Pseudomonas floridensis</name>
    <dbReference type="NCBI Taxonomy" id="1958950"/>
    <lineage>
        <taxon>Bacteria</taxon>
        <taxon>Pseudomonadati</taxon>
        <taxon>Pseudomonadota</taxon>
        <taxon>Gammaproteobacteria</taxon>
        <taxon>Pseudomonadales</taxon>
        <taxon>Pseudomonadaceae</taxon>
        <taxon>Pseudomonas</taxon>
    </lineage>
</organism>
<keyword evidence="2" id="KW-1185">Reference proteome</keyword>
<name>A0A1X0NBA1_9PSED</name>
<sequence length="162" mass="18573">MVSVEERFAEIERRLALLEARNLPSLTIGNDRTEPRESREAFIALTVTNKRFDPTNADLGVYEDHIWFDCAYTLKIAAKPTRAVKGELQFSDLFGEVKFKLQLTINEQLKPGVPLVQRGIGFSYNQFIGEHQWMLITETKDMTYAFKVSNVIYTDGTTELFS</sequence>
<gene>
    <name evidence="1" type="ORF">BZK31_03510</name>
</gene>
<reference evidence="2" key="1">
    <citation type="submission" date="2017-02" db="EMBL/GenBank/DDBJ databases">
        <title>Pseudomonas floridae sp. nov., a novel pathogenic bacterial species isolated from tomato.</title>
        <authorList>
            <person name="Timilsina S."/>
            <person name="Vallad G.E."/>
            <person name="Jones J.B."/>
        </authorList>
    </citation>
    <scope>NUCLEOTIDE SEQUENCE [LARGE SCALE GENOMIC DNA]</scope>
    <source>
        <strain evidence="2">GEV388</strain>
    </source>
</reference>
<accession>A0A1X0NBA1</accession>
<proteinExistence type="predicted"/>
<dbReference type="EMBL" id="MUIO01000010">
    <property type="protein sequence ID" value="ORC61388.1"/>
    <property type="molecule type" value="Genomic_DNA"/>
</dbReference>
<evidence type="ECO:0000313" key="2">
    <source>
        <dbReference type="Proteomes" id="UP000192815"/>
    </source>
</evidence>
<dbReference type="AlphaFoldDB" id="A0A1X0NBA1"/>
<dbReference type="OrthoDB" id="7065590at2"/>
<dbReference type="RefSeq" id="WP_083181282.1">
    <property type="nucleotide sequence ID" value="NZ_CBCRZR010000003.1"/>
</dbReference>
<comment type="caution">
    <text evidence="1">The sequence shown here is derived from an EMBL/GenBank/DDBJ whole genome shotgun (WGS) entry which is preliminary data.</text>
</comment>
<evidence type="ECO:0000313" key="1">
    <source>
        <dbReference type="EMBL" id="ORC61388.1"/>
    </source>
</evidence>
<protein>
    <submittedName>
        <fullName evidence="1">Uncharacterized protein</fullName>
    </submittedName>
</protein>
<dbReference type="Proteomes" id="UP000192815">
    <property type="component" value="Unassembled WGS sequence"/>
</dbReference>